<comment type="caution">
    <text evidence="6">The sequence shown here is derived from an EMBL/GenBank/DDBJ whole genome shotgun (WGS) entry which is preliminary data.</text>
</comment>
<dbReference type="EMBL" id="NQJF01000002">
    <property type="protein sequence ID" value="OYD25958.1"/>
    <property type="molecule type" value="Genomic_DNA"/>
</dbReference>
<evidence type="ECO:0000256" key="5">
    <source>
        <dbReference type="ARBA" id="ARBA00038253"/>
    </source>
</evidence>
<evidence type="ECO:0000256" key="1">
    <source>
        <dbReference type="ARBA" id="ARBA00004496"/>
    </source>
</evidence>
<keyword evidence="2" id="KW-0963">Cytoplasm</keyword>
<comment type="subcellular location">
    <subcellularLocation>
        <location evidence="1">Cytoplasm</location>
    </subcellularLocation>
</comment>
<dbReference type="SMART" id="SM00028">
    <property type="entry name" value="TPR"/>
    <property type="match status" value="7"/>
</dbReference>
<dbReference type="InterPro" id="IPR019734">
    <property type="entry name" value="TPR_rpt"/>
</dbReference>
<organism evidence="6 7">
    <name type="scientific">Oceanimonas baumannii</name>
    <dbReference type="NCBI Taxonomy" id="129578"/>
    <lineage>
        <taxon>Bacteria</taxon>
        <taxon>Pseudomonadati</taxon>
        <taxon>Pseudomonadota</taxon>
        <taxon>Gammaproteobacteria</taxon>
        <taxon>Aeromonadales</taxon>
        <taxon>Aeromonadaceae</taxon>
        <taxon>Oceanimonas</taxon>
    </lineage>
</organism>
<gene>
    <name evidence="6" type="ORF">B6S09_03725</name>
</gene>
<dbReference type="RefSeq" id="WP_094277146.1">
    <property type="nucleotide sequence ID" value="NZ_NQJF01000002.1"/>
</dbReference>
<dbReference type="PANTHER" id="PTHR46630:SF1">
    <property type="entry name" value="TETRATRICOPEPTIDE REPEAT PROTEIN 29"/>
    <property type="match status" value="1"/>
</dbReference>
<dbReference type="SUPFAM" id="SSF48452">
    <property type="entry name" value="TPR-like"/>
    <property type="match status" value="2"/>
</dbReference>
<evidence type="ECO:0000313" key="7">
    <source>
        <dbReference type="Proteomes" id="UP000243640"/>
    </source>
</evidence>
<evidence type="ECO:0000256" key="2">
    <source>
        <dbReference type="ARBA" id="ARBA00022490"/>
    </source>
</evidence>
<dbReference type="InterPro" id="IPR043128">
    <property type="entry name" value="Rev_trsase/Diguanyl_cyclase"/>
</dbReference>
<dbReference type="AlphaFoldDB" id="A0A235CN05"/>
<dbReference type="Pfam" id="PF13424">
    <property type="entry name" value="TPR_12"/>
    <property type="match status" value="1"/>
</dbReference>
<dbReference type="Proteomes" id="UP000243640">
    <property type="component" value="Unassembled WGS sequence"/>
</dbReference>
<name>A0A235CN05_9GAMM</name>
<dbReference type="SUPFAM" id="SSF55073">
    <property type="entry name" value="Nucleotide cyclase"/>
    <property type="match status" value="1"/>
</dbReference>
<proteinExistence type="inferred from homology"/>
<keyword evidence="4" id="KW-0802">TPR repeat</keyword>
<evidence type="ECO:0000256" key="4">
    <source>
        <dbReference type="ARBA" id="ARBA00022803"/>
    </source>
</evidence>
<sequence>MILSVAVLVSHLAGAPPLSSYQPEPAELQRARRLMLSRPGECVALTHFFLQRKEAKPASMFNSRQELDKLEQAKRYRTRGQTFTAWQLQALCQANDDQLLTADASINQAISLARRHRQSDALVTALLIKAKLALASEHVDQAQTLLDEAQKAILPSDLTLMGDLQLLQATLLMYRHRYDEARQLLEQVRLQALQQDDALHQSWANFLLGDYYLQLQQDELALSHFLETLDVLGDRRQFYVKALAAKKTAAIYAALGQNDKALQFANQSTTEFEQLGNSPLLISSLLNLGRVTRAGNDANLALVYFFNALDLVKIQGDTEQMAALYLEIGQSYSWLGSYKEAQHYLDLARTGFERTHDLPHLADTLIQLGKMHLAQTEYGVALLRLERARIIAEQLDDVVKLMETHRLLAQLFEQSGNMAAALTHQKALHAYFQRATNVNRLLTQSLVQDNELQLQQERELSELGRRSEKLLQDRERFALLAAGLSLLSPLLLYGLLRNHIRSRRLWRQNQELQQSLLIEPLTGLPNWRKLMQRLPKEMARQQQRSEQWYLNEEQARPFDDKIYYLLLQVPFMSSLRERLGLAQSTEIQQQLGAYLRGRIHPRSRLYDLRDGQFIYAIPQKEVAELAPILTALERMFAEFPCQYELDRRIFTGIIGHPFLPKAPNALDDLRLGDILYLALAGARQLAEITQESAWVELVAVDCQQAAFFTGDVRSCCIQGIMKGLVKVNSSHKKQQIDWQALQPELPSTHQG</sequence>
<dbReference type="InterPro" id="IPR029787">
    <property type="entry name" value="Nucleotide_cyclase"/>
</dbReference>
<evidence type="ECO:0000256" key="3">
    <source>
        <dbReference type="ARBA" id="ARBA00022737"/>
    </source>
</evidence>
<dbReference type="InterPro" id="IPR051476">
    <property type="entry name" value="Bac_ResReg_Asp_Phosphatase"/>
</dbReference>
<dbReference type="Gene3D" id="3.30.70.270">
    <property type="match status" value="1"/>
</dbReference>
<comment type="similarity">
    <text evidence="5">Belongs to the Rap family.</text>
</comment>
<dbReference type="InterPro" id="IPR011990">
    <property type="entry name" value="TPR-like_helical_dom_sf"/>
</dbReference>
<dbReference type="Gene3D" id="1.25.40.10">
    <property type="entry name" value="Tetratricopeptide repeat domain"/>
    <property type="match status" value="2"/>
</dbReference>
<dbReference type="GO" id="GO:0005737">
    <property type="term" value="C:cytoplasm"/>
    <property type="evidence" value="ECO:0007669"/>
    <property type="project" value="UniProtKB-SubCell"/>
</dbReference>
<dbReference type="OrthoDB" id="5900357at2"/>
<keyword evidence="3" id="KW-0677">Repeat</keyword>
<accession>A0A235CN05</accession>
<reference evidence="6 7" key="1">
    <citation type="submission" date="2017-08" db="EMBL/GenBank/DDBJ databases">
        <title>Draft Genome Sequence of the Marine Bacterium Oceanimonas baumannii ATCC 700832.</title>
        <authorList>
            <person name="Mcclelland W.D."/>
            <person name="Brennan M.A."/>
            <person name="Trachtenberg A.M."/>
            <person name="Maclea K.S."/>
        </authorList>
    </citation>
    <scope>NUCLEOTIDE SEQUENCE [LARGE SCALE GENOMIC DNA]</scope>
    <source>
        <strain evidence="6 7">ATCC 700832</strain>
    </source>
</reference>
<dbReference type="PANTHER" id="PTHR46630">
    <property type="entry name" value="TETRATRICOPEPTIDE REPEAT PROTEIN 29"/>
    <property type="match status" value="1"/>
</dbReference>
<protein>
    <submittedName>
        <fullName evidence="6">GGDEF domain-containing protein</fullName>
    </submittedName>
</protein>
<evidence type="ECO:0000313" key="6">
    <source>
        <dbReference type="EMBL" id="OYD25958.1"/>
    </source>
</evidence>